<sequence length="152" mass="17403">MTETPRWLSPAQQNAWRCFVRMQEKLNGRVSRDLQAESCLSAADYRVLVHLADAPDGRMRSSDLARSVEWEQSRMSHQVARMVKRGLVCREGCFKGGRGTFVVITPDGRRAIAEAAPRHVETVRRLFIDLLTPDELRTLARVSRRVVEQLEK</sequence>
<dbReference type="Proteomes" id="UP000326979">
    <property type="component" value="Unassembled WGS sequence"/>
</dbReference>
<dbReference type="SUPFAM" id="SSF46785">
    <property type="entry name" value="Winged helix' DNA-binding domain"/>
    <property type="match status" value="1"/>
</dbReference>
<dbReference type="AlphaFoldDB" id="A0A5N8WHR0"/>
<dbReference type="Pfam" id="PF12802">
    <property type="entry name" value="MarR_2"/>
    <property type="match status" value="1"/>
</dbReference>
<dbReference type="PANTHER" id="PTHR33164">
    <property type="entry name" value="TRANSCRIPTIONAL REGULATOR, MARR FAMILY"/>
    <property type="match status" value="1"/>
</dbReference>
<dbReference type="PANTHER" id="PTHR33164:SF99">
    <property type="entry name" value="MARR FAMILY REGULATORY PROTEIN"/>
    <property type="match status" value="1"/>
</dbReference>
<organism evidence="2 3">
    <name type="scientific">Streptomyces phyllanthi</name>
    <dbReference type="NCBI Taxonomy" id="1803180"/>
    <lineage>
        <taxon>Bacteria</taxon>
        <taxon>Bacillati</taxon>
        <taxon>Actinomycetota</taxon>
        <taxon>Actinomycetes</taxon>
        <taxon>Kitasatosporales</taxon>
        <taxon>Streptomycetaceae</taxon>
        <taxon>Streptomyces</taxon>
    </lineage>
</organism>
<reference evidence="2 3" key="1">
    <citation type="submission" date="2019-07" db="EMBL/GenBank/DDBJ databases">
        <title>New species of Amycolatopsis and Streptomyces.</title>
        <authorList>
            <person name="Duangmal K."/>
            <person name="Teo W.F.A."/>
            <person name="Lipun K."/>
        </authorList>
    </citation>
    <scope>NUCLEOTIDE SEQUENCE [LARGE SCALE GENOMIC DNA]</scope>
    <source>
        <strain evidence="2 3">TISTR 2346</strain>
    </source>
</reference>
<proteinExistence type="predicted"/>
<dbReference type="InterPro" id="IPR036388">
    <property type="entry name" value="WH-like_DNA-bd_sf"/>
</dbReference>
<feature type="domain" description="HTH marR-type" evidence="1">
    <location>
        <begin position="12"/>
        <end position="148"/>
    </location>
</feature>
<dbReference type="PROSITE" id="PS50995">
    <property type="entry name" value="HTH_MARR_2"/>
    <property type="match status" value="1"/>
</dbReference>
<dbReference type="InterPro" id="IPR039422">
    <property type="entry name" value="MarR/SlyA-like"/>
</dbReference>
<name>A0A5N8WHR0_9ACTN</name>
<protein>
    <submittedName>
        <fullName evidence="2">Winged helix-turn-helix transcriptional regulator</fullName>
    </submittedName>
</protein>
<evidence type="ECO:0000259" key="1">
    <source>
        <dbReference type="PROSITE" id="PS50995"/>
    </source>
</evidence>
<keyword evidence="3" id="KW-1185">Reference proteome</keyword>
<evidence type="ECO:0000313" key="2">
    <source>
        <dbReference type="EMBL" id="MPY45755.1"/>
    </source>
</evidence>
<dbReference type="InterPro" id="IPR036390">
    <property type="entry name" value="WH_DNA-bd_sf"/>
</dbReference>
<accession>A0A5N8WHR0</accession>
<dbReference type="EMBL" id="VJZE01000506">
    <property type="protein sequence ID" value="MPY45755.1"/>
    <property type="molecule type" value="Genomic_DNA"/>
</dbReference>
<comment type="caution">
    <text evidence="2">The sequence shown here is derived from an EMBL/GenBank/DDBJ whole genome shotgun (WGS) entry which is preliminary data.</text>
</comment>
<evidence type="ECO:0000313" key="3">
    <source>
        <dbReference type="Proteomes" id="UP000326979"/>
    </source>
</evidence>
<gene>
    <name evidence="2" type="ORF">FNH04_39405</name>
</gene>
<dbReference type="RefSeq" id="WP_322725174.1">
    <property type="nucleotide sequence ID" value="NZ_BAABEQ010000086.1"/>
</dbReference>
<dbReference type="GO" id="GO:0003700">
    <property type="term" value="F:DNA-binding transcription factor activity"/>
    <property type="evidence" value="ECO:0007669"/>
    <property type="project" value="InterPro"/>
</dbReference>
<dbReference type="InterPro" id="IPR000835">
    <property type="entry name" value="HTH_MarR-typ"/>
</dbReference>
<dbReference type="Gene3D" id="1.10.10.10">
    <property type="entry name" value="Winged helix-like DNA-binding domain superfamily/Winged helix DNA-binding domain"/>
    <property type="match status" value="1"/>
</dbReference>
<dbReference type="GO" id="GO:0006950">
    <property type="term" value="P:response to stress"/>
    <property type="evidence" value="ECO:0007669"/>
    <property type="project" value="TreeGrafter"/>
</dbReference>
<dbReference type="SMART" id="SM00347">
    <property type="entry name" value="HTH_MARR"/>
    <property type="match status" value="1"/>
</dbReference>